<feature type="compositionally biased region" description="Basic residues" evidence="4">
    <location>
        <begin position="162"/>
        <end position="188"/>
    </location>
</feature>
<evidence type="ECO:0000256" key="3">
    <source>
        <dbReference type="PROSITE-ProRule" id="PRU00176"/>
    </source>
</evidence>
<sequence length="788" mass="88863">MSVIIRLQNLPWSANALDIRQYFHGLSIPEGGVHIVGGELGDAFIAFSTDEDARQAFTRSNGKIKEVQITLTLSSRTEMQRVIEQARSQSFSAFMQTPAVAAAAPAPAAPPALDATKPDRKRDAGRRRSSRSKSRERRDRSRDRRDRRHRRSRSRSRDRNDRKSRRGRDRSRGRSKSKERKSRDRKRGGGGDANDLAAKKIVPEVWSKPQEAAPAPAALPLLAFNANRSLEGLDNLSAQFALANTNQFPSLFNNRAPPMRDWPPLAAAPFLHDNYHHVDNNPAPLFNNRFPKNYLNNNNNNNNRHHHHHHNQHQDGEDCCVSLEPFYGGYGDVRRFFQGLFIGSTGIKFINDRAGRSTGVVFVRFASRKFKEEAMNMYGRPLNGVAAVVTHIADEEFDEAVDRYNPRIDDDRPIDDGATNATFRSRNITKYFNNKPGRNGDGTGEDAKAFSCLTVDDLPTYCKEQDILHMFSQHPLVALILTTKKRGGHVAYVKFSGADVARQALEEDAHHVVGGKPVTVRPCGDEEFDEINRKHEVNLGDDQQQQQLQQARDRDCCRVTGLPDKTTDKDVADFFSDIGVVPVKVYLIDDNAGFSGRAYCEFAGAEEAAKAERKNGTAIDDTTVAVELIAREEMLEALKKPDEQQQQQQHQHQQQHDQEQKHPPRQPLFNFRPSFGHRGGGGGGPRFGPRFNNRFGFQPPAGRDVFEDAPPGCTLYLKNVPYKATTGDILEFFEGYRHTNNVSRRYNPNNTPSDEAKIVFAEPEEAARAARELQKARIWDRQIFLRQE</sequence>
<feature type="compositionally biased region" description="Basic residues" evidence="4">
    <location>
        <begin position="123"/>
        <end position="135"/>
    </location>
</feature>
<dbReference type="CDD" id="cd00590">
    <property type="entry name" value="RRM_SF"/>
    <property type="match status" value="1"/>
</dbReference>
<evidence type="ECO:0000256" key="1">
    <source>
        <dbReference type="ARBA" id="ARBA00022737"/>
    </source>
</evidence>
<feature type="domain" description="RRM" evidence="5">
    <location>
        <begin position="3"/>
        <end position="74"/>
    </location>
</feature>
<dbReference type="InterPro" id="IPR012677">
    <property type="entry name" value="Nucleotide-bd_a/b_plait_sf"/>
</dbReference>
<evidence type="ECO:0000259" key="5">
    <source>
        <dbReference type="PROSITE" id="PS50102"/>
    </source>
</evidence>
<evidence type="ECO:0000313" key="7">
    <source>
        <dbReference type="Proteomes" id="UP001153712"/>
    </source>
</evidence>
<dbReference type="InterPro" id="IPR050666">
    <property type="entry name" value="ESRP"/>
</dbReference>
<keyword evidence="7" id="KW-1185">Reference proteome</keyword>
<dbReference type="AlphaFoldDB" id="A0A9N9TP84"/>
<dbReference type="GO" id="GO:0003723">
    <property type="term" value="F:RNA binding"/>
    <property type="evidence" value="ECO:0007669"/>
    <property type="project" value="UniProtKB-UniRule"/>
</dbReference>
<dbReference type="InterPro" id="IPR035979">
    <property type="entry name" value="RBD_domain_sf"/>
</dbReference>
<keyword evidence="2 3" id="KW-0694">RNA-binding</keyword>
<protein>
    <recommendedName>
        <fullName evidence="5">RRM domain-containing protein</fullName>
    </recommendedName>
</protein>
<feature type="domain" description="RRM" evidence="5">
    <location>
        <begin position="713"/>
        <end position="788"/>
    </location>
</feature>
<evidence type="ECO:0000313" key="6">
    <source>
        <dbReference type="EMBL" id="CAG9857700.1"/>
    </source>
</evidence>
<feature type="region of interest" description="Disordered" evidence="4">
    <location>
        <begin position="102"/>
        <end position="196"/>
    </location>
</feature>
<dbReference type="Gene3D" id="3.30.70.330">
    <property type="match status" value="5"/>
</dbReference>
<feature type="region of interest" description="Disordered" evidence="4">
    <location>
        <begin position="640"/>
        <end position="692"/>
    </location>
</feature>
<feature type="compositionally biased region" description="Gly residues" evidence="4">
    <location>
        <begin position="677"/>
        <end position="686"/>
    </location>
</feature>
<accession>A0A9N9TP84</accession>
<dbReference type="SUPFAM" id="SSF54928">
    <property type="entry name" value="RNA-binding domain, RBD"/>
    <property type="match status" value="3"/>
</dbReference>
<keyword evidence="1" id="KW-0677">Repeat</keyword>
<organism evidence="6 7">
    <name type="scientific">Phyllotreta striolata</name>
    <name type="common">Striped flea beetle</name>
    <name type="synonym">Crioceris striolata</name>
    <dbReference type="NCBI Taxonomy" id="444603"/>
    <lineage>
        <taxon>Eukaryota</taxon>
        <taxon>Metazoa</taxon>
        <taxon>Ecdysozoa</taxon>
        <taxon>Arthropoda</taxon>
        <taxon>Hexapoda</taxon>
        <taxon>Insecta</taxon>
        <taxon>Pterygota</taxon>
        <taxon>Neoptera</taxon>
        <taxon>Endopterygota</taxon>
        <taxon>Coleoptera</taxon>
        <taxon>Polyphaga</taxon>
        <taxon>Cucujiformia</taxon>
        <taxon>Chrysomeloidea</taxon>
        <taxon>Chrysomelidae</taxon>
        <taxon>Galerucinae</taxon>
        <taxon>Alticini</taxon>
        <taxon>Phyllotreta</taxon>
    </lineage>
</organism>
<dbReference type="InterPro" id="IPR000504">
    <property type="entry name" value="RRM_dom"/>
</dbReference>
<dbReference type="SMART" id="SM00360">
    <property type="entry name" value="RRM"/>
    <property type="match status" value="4"/>
</dbReference>
<dbReference type="EMBL" id="OU900107">
    <property type="protein sequence ID" value="CAG9857700.1"/>
    <property type="molecule type" value="Genomic_DNA"/>
</dbReference>
<feature type="compositionally biased region" description="Basic residues" evidence="4">
    <location>
        <begin position="145"/>
        <end position="154"/>
    </location>
</feature>
<evidence type="ECO:0000256" key="4">
    <source>
        <dbReference type="SAM" id="MobiDB-lite"/>
    </source>
</evidence>
<dbReference type="CDD" id="cd12510">
    <property type="entry name" value="RRM1_RBM12_like"/>
    <property type="match status" value="1"/>
</dbReference>
<dbReference type="OrthoDB" id="2588702at2759"/>
<evidence type="ECO:0000256" key="2">
    <source>
        <dbReference type="ARBA" id="ARBA00022884"/>
    </source>
</evidence>
<dbReference type="Pfam" id="PF00076">
    <property type="entry name" value="RRM_1"/>
    <property type="match status" value="3"/>
</dbReference>
<dbReference type="Proteomes" id="UP001153712">
    <property type="component" value="Chromosome 14"/>
</dbReference>
<gene>
    <name evidence="6" type="ORF">PHYEVI_LOCUS4101</name>
</gene>
<name>A0A9N9TP84_PHYSR</name>
<dbReference type="PANTHER" id="PTHR13976">
    <property type="entry name" value="HETEROGENEOUS NUCLEAR RIBONUCLEOPROTEIN-RELATED"/>
    <property type="match status" value="1"/>
</dbReference>
<dbReference type="PROSITE" id="PS50102">
    <property type="entry name" value="RRM"/>
    <property type="match status" value="3"/>
</dbReference>
<reference evidence="6" key="1">
    <citation type="submission" date="2022-01" db="EMBL/GenBank/DDBJ databases">
        <authorList>
            <person name="King R."/>
        </authorList>
    </citation>
    <scope>NUCLEOTIDE SEQUENCE</scope>
</reference>
<feature type="domain" description="RRM" evidence="5">
    <location>
        <begin position="559"/>
        <end position="631"/>
    </location>
</feature>
<proteinExistence type="predicted"/>